<accession>A0A2T5LW46</accession>
<dbReference type="VEuPathDB" id="FungiDB:P175DRAFT_0501127"/>
<dbReference type="EMBL" id="MSFN02000004">
    <property type="protein sequence ID" value="PTU20512.1"/>
    <property type="molecule type" value="Genomic_DNA"/>
</dbReference>
<evidence type="ECO:0000313" key="5">
    <source>
        <dbReference type="EMBL" id="PTU20512.1"/>
    </source>
</evidence>
<dbReference type="InterPro" id="IPR052982">
    <property type="entry name" value="SRP1/TIP1-like"/>
</dbReference>
<dbReference type="RefSeq" id="XP_040751904.1">
    <property type="nucleotide sequence ID" value="XM_040897099.1"/>
</dbReference>
<evidence type="ECO:0000256" key="1">
    <source>
        <dbReference type="ARBA" id="ARBA00022729"/>
    </source>
</evidence>
<dbReference type="AlphaFoldDB" id="A0A2T5LW46"/>
<organism evidence="5 6">
    <name type="scientific">Aspergillus ochraceoroseus IBT 24754</name>
    <dbReference type="NCBI Taxonomy" id="1392256"/>
    <lineage>
        <taxon>Eukaryota</taxon>
        <taxon>Fungi</taxon>
        <taxon>Dikarya</taxon>
        <taxon>Ascomycota</taxon>
        <taxon>Pezizomycotina</taxon>
        <taxon>Eurotiomycetes</taxon>
        <taxon>Eurotiomycetidae</taxon>
        <taxon>Eurotiales</taxon>
        <taxon>Aspergillaceae</taxon>
        <taxon>Aspergillus</taxon>
        <taxon>Aspergillus subgen. Nidulantes</taxon>
    </lineage>
</organism>
<dbReference type="GeneID" id="63813981"/>
<keyword evidence="1 3" id="KW-0732">Signal</keyword>
<dbReference type="Proteomes" id="UP000244073">
    <property type="component" value="Unassembled WGS sequence"/>
</dbReference>
<sequence>MRFSITTVVSTLLAMASAYTKPDYSQDPSGNAILTPGLNQVVPAGKPFTISWNPTTTGDISLVLLRGPSTNVVPIDTLADSIPNSGKFVWTPSTELKPDTTHYGLLLVVEGTGQYQYSTQFGLSNPDYEGSQGTSTTAVTVSSSTTTTTTTTTTSSSSSSASTVATTESTTTESTTTTAQSETATATTTVVKQTSTEPSTTQPTEGAQTTTTAAAATAVAVTTVKQPVISTARTTLQSSTIPSSTPASTPIQASVKGSASRNAAISSFGAVALGVAAVLAF</sequence>
<dbReference type="InterPro" id="IPR018466">
    <property type="entry name" value="Kre9/Knh1-like_N"/>
</dbReference>
<feature type="signal peptide" evidence="3">
    <location>
        <begin position="1"/>
        <end position="18"/>
    </location>
</feature>
<evidence type="ECO:0000256" key="3">
    <source>
        <dbReference type="SAM" id="SignalP"/>
    </source>
</evidence>
<comment type="caution">
    <text evidence="5">The sequence shown here is derived from an EMBL/GenBank/DDBJ whole genome shotgun (WGS) entry which is preliminary data.</text>
</comment>
<evidence type="ECO:0000259" key="4">
    <source>
        <dbReference type="Pfam" id="PF10342"/>
    </source>
</evidence>
<gene>
    <name evidence="5" type="ORF">P175DRAFT_0501127</name>
</gene>
<proteinExistence type="predicted"/>
<evidence type="ECO:0000256" key="2">
    <source>
        <dbReference type="SAM" id="MobiDB-lite"/>
    </source>
</evidence>
<feature type="domain" description="Yeast cell wall synthesis Kre9/Knh1-like N-terminal" evidence="4">
    <location>
        <begin position="35"/>
        <end position="123"/>
    </location>
</feature>
<dbReference type="PANTHER" id="PTHR40633">
    <property type="entry name" value="MATRIX PROTEIN, PUTATIVE (AFU_ORTHOLOGUE AFUA_8G05410)-RELATED"/>
    <property type="match status" value="1"/>
</dbReference>
<feature type="chain" id="PRO_5015581830" description="Yeast cell wall synthesis Kre9/Knh1-like N-terminal domain-containing protein" evidence="3">
    <location>
        <begin position="19"/>
        <end position="281"/>
    </location>
</feature>
<dbReference type="Pfam" id="PF10342">
    <property type="entry name" value="Kre9_KNH"/>
    <property type="match status" value="1"/>
</dbReference>
<protein>
    <recommendedName>
        <fullName evidence="4">Yeast cell wall synthesis Kre9/Knh1-like N-terminal domain-containing protein</fullName>
    </recommendedName>
</protein>
<dbReference type="OrthoDB" id="4094614at2759"/>
<reference evidence="5 6" key="1">
    <citation type="journal article" date="2018" name="Proc. Natl. Acad. Sci. U.S.A.">
        <title>Linking secondary metabolites to gene clusters through genome sequencing of six diverse Aspergillus species.</title>
        <authorList>
            <person name="Kaerboelling I."/>
            <person name="Vesth T.C."/>
            <person name="Frisvad J.C."/>
            <person name="Nybo J.L."/>
            <person name="Theobald S."/>
            <person name="Kuo A."/>
            <person name="Bowyer P."/>
            <person name="Matsuda Y."/>
            <person name="Mondo S."/>
            <person name="Lyhne E.K."/>
            <person name="Kogle M.E."/>
            <person name="Clum A."/>
            <person name="Lipzen A."/>
            <person name="Salamov A."/>
            <person name="Ngan C.Y."/>
            <person name="Daum C."/>
            <person name="Chiniquy J."/>
            <person name="Barry K."/>
            <person name="LaButti K."/>
            <person name="Haridas S."/>
            <person name="Simmons B.A."/>
            <person name="Magnuson J.K."/>
            <person name="Mortensen U.H."/>
            <person name="Larsen T.O."/>
            <person name="Grigoriev I.V."/>
            <person name="Baker S.E."/>
            <person name="Andersen M.R."/>
        </authorList>
    </citation>
    <scope>NUCLEOTIDE SEQUENCE [LARGE SCALE GENOMIC DNA]</scope>
    <source>
        <strain evidence="5 6">IBT 24754</strain>
    </source>
</reference>
<dbReference type="PANTHER" id="PTHR40633:SF1">
    <property type="entry name" value="GPI ANCHORED SERINE-THREONINE RICH PROTEIN (AFU_ORTHOLOGUE AFUA_1G03630)"/>
    <property type="match status" value="1"/>
</dbReference>
<feature type="region of interest" description="Disordered" evidence="2">
    <location>
        <begin position="128"/>
        <end position="210"/>
    </location>
</feature>
<feature type="compositionally biased region" description="Low complexity" evidence="2">
    <location>
        <begin position="134"/>
        <end position="210"/>
    </location>
</feature>
<evidence type="ECO:0000313" key="6">
    <source>
        <dbReference type="Proteomes" id="UP000244073"/>
    </source>
</evidence>
<name>A0A2T5LW46_9EURO</name>